<dbReference type="Proteomes" id="UP000290545">
    <property type="component" value="Unassembled WGS sequence"/>
</dbReference>
<reference evidence="1 2" key="1">
    <citation type="submission" date="2019-01" db="EMBL/GenBank/DDBJ databases">
        <title>Filimonas sp. strain TTM-71.</title>
        <authorList>
            <person name="Chen W.-M."/>
        </authorList>
    </citation>
    <scope>NUCLEOTIDE SEQUENCE [LARGE SCALE GENOMIC DNA]</scope>
    <source>
        <strain evidence="1 2">TTM-71</strain>
    </source>
</reference>
<protein>
    <recommendedName>
        <fullName evidence="3">DUF4932 domain-containing protein</fullName>
    </recommendedName>
</protein>
<sequence length="356" mass="41966">MQKDEMKIICSILLVFILTNYSSAQTDSIDYKNVYKYALDGEVGKAVEILKKSDTNNVLDKKGEQFLTEMKLRFFYENDQSDYLKKHASTMDSLLIIYRDYWRKSLLSNSNYDSLLIKNLYHFLKRKYPAVKENTDSISTYYKEYIHSLGYHTTEFGRTGRLYDLLVWRTETDTLYHIKNKTANLSVPVVFMEDFISLGWAEYATLGEYHSSGWTTKSKLYCVKHKYDLKSEKFLISFLGHEAQHFQDYIDFKDLSSPELEYRAKLAELSSAKTSIYKLINFFITNSNYQSENGHSKANYYVISHLSQFLFKNDFENSIQRWKTIKPQKINKAALTLLDENSTFLRRKENNIHDSR</sequence>
<gene>
    <name evidence="1" type="ORF">ESB13_14555</name>
</gene>
<organism evidence="1 2">
    <name type="scientific">Filimonas effusa</name>
    <dbReference type="NCBI Taxonomy" id="2508721"/>
    <lineage>
        <taxon>Bacteria</taxon>
        <taxon>Pseudomonadati</taxon>
        <taxon>Bacteroidota</taxon>
        <taxon>Chitinophagia</taxon>
        <taxon>Chitinophagales</taxon>
        <taxon>Chitinophagaceae</taxon>
        <taxon>Filimonas</taxon>
    </lineage>
</organism>
<keyword evidence="2" id="KW-1185">Reference proteome</keyword>
<name>A0A4Q1D618_9BACT</name>
<dbReference type="OrthoDB" id="2823799at2"/>
<evidence type="ECO:0000313" key="1">
    <source>
        <dbReference type="EMBL" id="RXK83323.1"/>
    </source>
</evidence>
<proteinExistence type="predicted"/>
<accession>A0A4Q1D618</accession>
<evidence type="ECO:0000313" key="2">
    <source>
        <dbReference type="Proteomes" id="UP000290545"/>
    </source>
</evidence>
<dbReference type="RefSeq" id="WP_129004376.1">
    <property type="nucleotide sequence ID" value="NZ_SDHZ01000002.1"/>
</dbReference>
<dbReference type="EMBL" id="SDHZ01000002">
    <property type="protein sequence ID" value="RXK83323.1"/>
    <property type="molecule type" value="Genomic_DNA"/>
</dbReference>
<dbReference type="AlphaFoldDB" id="A0A4Q1D618"/>
<comment type="caution">
    <text evidence="1">The sequence shown here is derived from an EMBL/GenBank/DDBJ whole genome shotgun (WGS) entry which is preliminary data.</text>
</comment>
<evidence type="ECO:0008006" key="3">
    <source>
        <dbReference type="Google" id="ProtNLM"/>
    </source>
</evidence>